<dbReference type="AlphaFoldDB" id="A0AAQ3QUL4"/>
<dbReference type="RefSeq" id="WP_317832147.1">
    <property type="nucleotide sequence ID" value="NZ_CP136920.1"/>
</dbReference>
<sequence>MQPLRYFLTAILFIEMATSAVAIPYDLYSGFAIEEEAVLPEKEIHPSLWFSNNEIDALRQKRTMDAHAKKLWDEIVSSEFLSMSMPAIVSADAGKKAIHKYYGTSSQIAKYNAFMSLMAEDKIEQEHYFERAKEALLRAYDGPIYQFDASKKGGPVDEIYRGTWMQNYASAYDWIQPRLTKSDDLAIRSKLIQEGNHAHNKLHSWSKRPHNHLSKPAWGMGSLALALSDEPNASQWLKKAIAAANRNTRYFFSEDGIYREGSQYYIFSLINFLPFLVHYKNVSGVDEFATFQPAFEWPLLIRNSKGWMPNIEDSYIRPYPSQLVAPYYKDTPTKLHTSASLANVLQWNFVETDYDAFDKAESTSGFNYTGASWDYPLALNEYIAYDPAIEPIAPDIKPSIFMKSGQTVFRDDWNSNSEDQRWLLFHGVATADNHDHYDHLSILLQAKDQMMLSDSGYSRKSYGEKIRKSWYLTPQAHNTVTVNGKAPSDASQDVTPISRNQLVTDGIAFQEKQATYDEGGTLTRGIAFVDDDFFIVVDTITLPASAKIAQYFHGGRGSLNSDGECYQWTYNKDDYGSAAKLNLWSLNEEAHIETLHNEVSYIKGDYDIFPYIKISQEAQKAVFLTLLLPQGINERPHQVRSTNGNSKNQSAIIQVSKNISWLVFAQTTSTQTEIDGFSTDADLLIASIQDGKVLQWMARNATNLSYEGLTILNEKMPITSAASASDTDWEIVIAQNPGQ</sequence>
<proteinExistence type="predicted"/>
<dbReference type="Pfam" id="PF07940">
    <property type="entry name" value="Hepar_II_III_C"/>
    <property type="match status" value="1"/>
</dbReference>
<dbReference type="KEGG" id="puo:RZN69_15610"/>
<evidence type="ECO:0000256" key="3">
    <source>
        <dbReference type="ARBA" id="ARBA00022764"/>
    </source>
</evidence>
<dbReference type="PANTHER" id="PTHR39210">
    <property type="entry name" value="HEPARIN-SULFATE LYASE"/>
    <property type="match status" value="1"/>
</dbReference>
<keyword evidence="4" id="KW-0456">Lyase</keyword>
<evidence type="ECO:0000313" key="6">
    <source>
        <dbReference type="EMBL" id="WOO40050.1"/>
    </source>
</evidence>
<gene>
    <name evidence="6" type="ORF">RZN69_15610</name>
</gene>
<keyword evidence="3" id="KW-0574">Periplasm</keyword>
<feature type="domain" description="Heparinase II/III-like C-terminal" evidence="5">
    <location>
        <begin position="426"/>
        <end position="591"/>
    </location>
</feature>
<organism evidence="6 7">
    <name type="scientific">Rubellicoccus peritrichatus</name>
    <dbReference type="NCBI Taxonomy" id="3080537"/>
    <lineage>
        <taxon>Bacteria</taxon>
        <taxon>Pseudomonadati</taxon>
        <taxon>Verrucomicrobiota</taxon>
        <taxon>Opitutia</taxon>
        <taxon>Puniceicoccales</taxon>
        <taxon>Cerasicoccaceae</taxon>
        <taxon>Rubellicoccus</taxon>
    </lineage>
</organism>
<accession>A0AAQ3QUL4</accession>
<evidence type="ECO:0000259" key="5">
    <source>
        <dbReference type="Pfam" id="PF07940"/>
    </source>
</evidence>
<dbReference type="SUPFAM" id="SSF48230">
    <property type="entry name" value="Chondroitin AC/alginate lyase"/>
    <property type="match status" value="1"/>
</dbReference>
<comment type="subcellular location">
    <subcellularLocation>
        <location evidence="1">Periplasm</location>
    </subcellularLocation>
</comment>
<keyword evidence="2" id="KW-0732">Signal</keyword>
<evidence type="ECO:0000313" key="7">
    <source>
        <dbReference type="Proteomes" id="UP001304300"/>
    </source>
</evidence>
<dbReference type="GO" id="GO:0016829">
    <property type="term" value="F:lyase activity"/>
    <property type="evidence" value="ECO:0007669"/>
    <property type="project" value="UniProtKB-KW"/>
</dbReference>
<evidence type="ECO:0000256" key="1">
    <source>
        <dbReference type="ARBA" id="ARBA00004418"/>
    </source>
</evidence>
<name>A0AAQ3QUL4_9BACT</name>
<dbReference type="Proteomes" id="UP001304300">
    <property type="component" value="Chromosome"/>
</dbReference>
<dbReference type="InterPro" id="IPR008929">
    <property type="entry name" value="Chondroitin_lyas"/>
</dbReference>
<evidence type="ECO:0000256" key="2">
    <source>
        <dbReference type="ARBA" id="ARBA00022729"/>
    </source>
</evidence>
<dbReference type="GO" id="GO:0042597">
    <property type="term" value="C:periplasmic space"/>
    <property type="evidence" value="ECO:0007669"/>
    <property type="project" value="UniProtKB-SubCell"/>
</dbReference>
<dbReference type="Gene3D" id="1.50.10.100">
    <property type="entry name" value="Chondroitin AC/alginate lyase"/>
    <property type="match status" value="1"/>
</dbReference>
<evidence type="ECO:0000256" key="4">
    <source>
        <dbReference type="ARBA" id="ARBA00023239"/>
    </source>
</evidence>
<protein>
    <submittedName>
        <fullName evidence="6">Heparinase II/III family protein</fullName>
    </submittedName>
</protein>
<dbReference type="Gene3D" id="2.70.98.70">
    <property type="match status" value="1"/>
</dbReference>
<dbReference type="EMBL" id="CP136920">
    <property type="protein sequence ID" value="WOO40050.1"/>
    <property type="molecule type" value="Genomic_DNA"/>
</dbReference>
<keyword evidence="7" id="KW-1185">Reference proteome</keyword>
<dbReference type="InterPro" id="IPR012480">
    <property type="entry name" value="Hepar_II_III_C"/>
</dbReference>
<dbReference type="PANTHER" id="PTHR39210:SF1">
    <property type="entry name" value="HEPARIN-SULFATE LYASE"/>
    <property type="match status" value="1"/>
</dbReference>
<reference evidence="6 7" key="1">
    <citation type="submission" date="2023-10" db="EMBL/GenBank/DDBJ databases">
        <title>Rubellicoccus peritrichatus gen. nov., sp. nov., isolated from an algae of coral reef tank.</title>
        <authorList>
            <person name="Luo J."/>
        </authorList>
    </citation>
    <scope>NUCLEOTIDE SEQUENCE [LARGE SCALE GENOMIC DNA]</scope>
    <source>
        <strain evidence="6 7">CR14</strain>
    </source>
</reference>